<protein>
    <submittedName>
        <fullName evidence="1">Uncharacterized protein</fullName>
    </submittedName>
</protein>
<dbReference type="Proteomes" id="UP000054018">
    <property type="component" value="Unassembled WGS sequence"/>
</dbReference>
<sequence length="245" mass="27357">MSFHPAHMDPVAWDFIHQYATGTMTLLSVESGLRAHLRDQYIDSDWQPTLKAVMEAEDNNTALDAISALRTAALSRSGIKIHIPMLTPAAAESAQRPNQLTSVESEVMESIRHLKEQNRIFGRLPSIDELVEPPEERELPEPILDGSIRAIADTVRFEMAAANGTVIDVDDSDDGDEDDTGNVTVPTWSELIELCKQLEAGCMHYGGDPRISLDLSSYLIKFRAHLQREEFLSVKQTTLNMYFTS</sequence>
<name>A0A0C9YKG4_9AGAM</name>
<reference evidence="2" key="2">
    <citation type="submission" date="2015-01" db="EMBL/GenBank/DDBJ databases">
        <title>Evolutionary Origins and Diversification of the Mycorrhizal Mutualists.</title>
        <authorList>
            <consortium name="DOE Joint Genome Institute"/>
            <consortium name="Mycorrhizal Genomics Consortium"/>
            <person name="Kohler A."/>
            <person name="Kuo A."/>
            <person name="Nagy L.G."/>
            <person name="Floudas D."/>
            <person name="Copeland A."/>
            <person name="Barry K.W."/>
            <person name="Cichocki N."/>
            <person name="Veneault-Fourrey C."/>
            <person name="LaButti K."/>
            <person name="Lindquist E.A."/>
            <person name="Lipzen A."/>
            <person name="Lundell T."/>
            <person name="Morin E."/>
            <person name="Murat C."/>
            <person name="Riley R."/>
            <person name="Ohm R."/>
            <person name="Sun H."/>
            <person name="Tunlid A."/>
            <person name="Henrissat B."/>
            <person name="Grigoriev I.V."/>
            <person name="Hibbett D.S."/>
            <person name="Martin F."/>
        </authorList>
    </citation>
    <scope>NUCLEOTIDE SEQUENCE [LARGE SCALE GENOMIC DNA]</scope>
    <source>
        <strain evidence="2">441</strain>
    </source>
</reference>
<evidence type="ECO:0000313" key="2">
    <source>
        <dbReference type="Proteomes" id="UP000054018"/>
    </source>
</evidence>
<reference evidence="1 2" key="1">
    <citation type="submission" date="2014-04" db="EMBL/GenBank/DDBJ databases">
        <authorList>
            <consortium name="DOE Joint Genome Institute"/>
            <person name="Kuo A."/>
            <person name="Kohler A."/>
            <person name="Costa M.D."/>
            <person name="Nagy L.G."/>
            <person name="Floudas D."/>
            <person name="Copeland A."/>
            <person name="Barry K.W."/>
            <person name="Cichocki N."/>
            <person name="Veneault-Fourrey C."/>
            <person name="LaButti K."/>
            <person name="Lindquist E.A."/>
            <person name="Lipzen A."/>
            <person name="Lundell T."/>
            <person name="Morin E."/>
            <person name="Murat C."/>
            <person name="Sun H."/>
            <person name="Tunlid A."/>
            <person name="Henrissat B."/>
            <person name="Grigoriev I.V."/>
            <person name="Hibbett D.S."/>
            <person name="Martin F."/>
            <person name="Nordberg H.P."/>
            <person name="Cantor M.N."/>
            <person name="Hua S.X."/>
        </authorList>
    </citation>
    <scope>NUCLEOTIDE SEQUENCE [LARGE SCALE GENOMIC DNA]</scope>
    <source>
        <strain evidence="1 2">441</strain>
    </source>
</reference>
<dbReference type="OrthoDB" id="162969at2759"/>
<dbReference type="STRING" id="765257.A0A0C9YKG4"/>
<gene>
    <name evidence="1" type="ORF">PISMIDRAFT_9641</name>
</gene>
<proteinExistence type="predicted"/>
<keyword evidence="2" id="KW-1185">Reference proteome</keyword>
<accession>A0A0C9YKG4</accession>
<evidence type="ECO:0000313" key="1">
    <source>
        <dbReference type="EMBL" id="KIK25450.1"/>
    </source>
</evidence>
<organism evidence="1 2">
    <name type="scientific">Pisolithus microcarpus 441</name>
    <dbReference type="NCBI Taxonomy" id="765257"/>
    <lineage>
        <taxon>Eukaryota</taxon>
        <taxon>Fungi</taxon>
        <taxon>Dikarya</taxon>
        <taxon>Basidiomycota</taxon>
        <taxon>Agaricomycotina</taxon>
        <taxon>Agaricomycetes</taxon>
        <taxon>Agaricomycetidae</taxon>
        <taxon>Boletales</taxon>
        <taxon>Sclerodermatineae</taxon>
        <taxon>Pisolithaceae</taxon>
        <taxon>Pisolithus</taxon>
    </lineage>
</organism>
<dbReference type="EMBL" id="KN833708">
    <property type="protein sequence ID" value="KIK25450.1"/>
    <property type="molecule type" value="Genomic_DNA"/>
</dbReference>
<dbReference type="AlphaFoldDB" id="A0A0C9YKG4"/>
<dbReference type="HOGENOM" id="CLU_088458_1_0_1"/>